<evidence type="ECO:0000313" key="1">
    <source>
        <dbReference type="EMBL" id="KEQ85861.1"/>
    </source>
</evidence>
<gene>
    <name evidence="1" type="ORF">M438DRAFT_344295</name>
</gene>
<dbReference type="AlphaFoldDB" id="A0A074YG65"/>
<dbReference type="Proteomes" id="UP000030706">
    <property type="component" value="Unassembled WGS sequence"/>
</dbReference>
<name>A0A074YG65_AURPU</name>
<reference evidence="1 2" key="1">
    <citation type="journal article" date="2014" name="BMC Genomics">
        <title>Genome sequencing of four Aureobasidium pullulans varieties: biotechnological potential, stress tolerance, and description of new species.</title>
        <authorList>
            <person name="Gostin Ar C."/>
            <person name="Ohm R.A."/>
            <person name="Kogej T."/>
            <person name="Sonjak S."/>
            <person name="Turk M."/>
            <person name="Zajc J."/>
            <person name="Zalar P."/>
            <person name="Grube M."/>
            <person name="Sun H."/>
            <person name="Han J."/>
            <person name="Sharma A."/>
            <person name="Chiniquy J."/>
            <person name="Ngan C.Y."/>
            <person name="Lipzen A."/>
            <person name="Barry K."/>
            <person name="Grigoriev I.V."/>
            <person name="Gunde-Cimerman N."/>
        </authorList>
    </citation>
    <scope>NUCLEOTIDE SEQUENCE [LARGE SCALE GENOMIC DNA]</scope>
    <source>
        <strain evidence="1 2">EXF-150</strain>
    </source>
</reference>
<evidence type="ECO:0000313" key="2">
    <source>
        <dbReference type="Proteomes" id="UP000030706"/>
    </source>
</evidence>
<proteinExistence type="predicted"/>
<dbReference type="HOGENOM" id="CLU_2849301_0_0_1"/>
<dbReference type="RefSeq" id="XP_029762048.1">
    <property type="nucleotide sequence ID" value="XM_029905189.1"/>
</dbReference>
<dbReference type="EMBL" id="KL584979">
    <property type="protein sequence ID" value="KEQ85861.1"/>
    <property type="molecule type" value="Genomic_DNA"/>
</dbReference>
<sequence length="65" mass="7585">MHNVFDISLVVRREALTTTLSMEATSGNVEIVQFYSYTRDEVWHTGDRNISRPYQGDCDRRLMMA</sequence>
<accession>A0A074YG65</accession>
<dbReference type="GeneID" id="40747495"/>
<protein>
    <submittedName>
        <fullName evidence="1">Uncharacterized protein</fullName>
    </submittedName>
</protein>
<keyword evidence="2" id="KW-1185">Reference proteome</keyword>
<organism evidence="1 2">
    <name type="scientific">Aureobasidium pullulans EXF-150</name>
    <dbReference type="NCBI Taxonomy" id="1043002"/>
    <lineage>
        <taxon>Eukaryota</taxon>
        <taxon>Fungi</taxon>
        <taxon>Dikarya</taxon>
        <taxon>Ascomycota</taxon>
        <taxon>Pezizomycotina</taxon>
        <taxon>Dothideomycetes</taxon>
        <taxon>Dothideomycetidae</taxon>
        <taxon>Dothideales</taxon>
        <taxon>Saccotheciaceae</taxon>
        <taxon>Aureobasidium</taxon>
    </lineage>
</organism>